<dbReference type="AlphaFoldDB" id="A0A0E9SJK7"/>
<reference evidence="1" key="1">
    <citation type="submission" date="2014-11" db="EMBL/GenBank/DDBJ databases">
        <authorList>
            <person name="Amaro Gonzalez C."/>
        </authorList>
    </citation>
    <scope>NUCLEOTIDE SEQUENCE</scope>
</reference>
<protein>
    <submittedName>
        <fullName evidence="1">Uncharacterized protein</fullName>
    </submittedName>
</protein>
<dbReference type="EMBL" id="GBXM01067737">
    <property type="protein sequence ID" value="JAH40840.1"/>
    <property type="molecule type" value="Transcribed_RNA"/>
</dbReference>
<sequence length="22" mass="2594">MSRCFLNSFSLSHIVMSTNKQY</sequence>
<evidence type="ECO:0000313" key="1">
    <source>
        <dbReference type="EMBL" id="JAH40840.1"/>
    </source>
</evidence>
<accession>A0A0E9SJK7</accession>
<name>A0A0E9SJK7_ANGAN</name>
<reference evidence="1" key="2">
    <citation type="journal article" date="2015" name="Fish Shellfish Immunol.">
        <title>Early steps in the European eel (Anguilla anguilla)-Vibrio vulnificus interaction in the gills: Role of the RtxA13 toxin.</title>
        <authorList>
            <person name="Callol A."/>
            <person name="Pajuelo D."/>
            <person name="Ebbesson L."/>
            <person name="Teles M."/>
            <person name="MacKenzie S."/>
            <person name="Amaro C."/>
        </authorList>
    </citation>
    <scope>NUCLEOTIDE SEQUENCE</scope>
</reference>
<organism evidence="1">
    <name type="scientific">Anguilla anguilla</name>
    <name type="common">European freshwater eel</name>
    <name type="synonym">Muraena anguilla</name>
    <dbReference type="NCBI Taxonomy" id="7936"/>
    <lineage>
        <taxon>Eukaryota</taxon>
        <taxon>Metazoa</taxon>
        <taxon>Chordata</taxon>
        <taxon>Craniata</taxon>
        <taxon>Vertebrata</taxon>
        <taxon>Euteleostomi</taxon>
        <taxon>Actinopterygii</taxon>
        <taxon>Neopterygii</taxon>
        <taxon>Teleostei</taxon>
        <taxon>Anguilliformes</taxon>
        <taxon>Anguillidae</taxon>
        <taxon>Anguilla</taxon>
    </lineage>
</organism>
<proteinExistence type="predicted"/>